<dbReference type="PROSITE" id="PS50005">
    <property type="entry name" value="TPR"/>
    <property type="match status" value="1"/>
</dbReference>
<dbReference type="Gene3D" id="1.25.40.10">
    <property type="entry name" value="Tetratricopeptide repeat domain"/>
    <property type="match status" value="2"/>
</dbReference>
<protein>
    <recommendedName>
        <fullName evidence="4">Tetratricopeptide repeat-containing protein</fullName>
    </recommendedName>
</protein>
<name>A0ABV4JZL5_9BACT</name>
<dbReference type="SMART" id="SM00028">
    <property type="entry name" value="TPR"/>
    <property type="match status" value="3"/>
</dbReference>
<dbReference type="PANTHER" id="PTHR12558">
    <property type="entry name" value="CELL DIVISION CYCLE 16,23,27"/>
    <property type="match status" value="1"/>
</dbReference>
<dbReference type="Pfam" id="PF13181">
    <property type="entry name" value="TPR_8"/>
    <property type="match status" value="1"/>
</dbReference>
<evidence type="ECO:0008006" key="4">
    <source>
        <dbReference type="Google" id="ProtNLM"/>
    </source>
</evidence>
<comment type="caution">
    <text evidence="2">The sequence shown here is derived from an EMBL/GenBank/DDBJ whole genome shotgun (WGS) entry which is preliminary data.</text>
</comment>
<dbReference type="InterPro" id="IPR011990">
    <property type="entry name" value="TPR-like_helical_dom_sf"/>
</dbReference>
<dbReference type="SUPFAM" id="SSF48452">
    <property type="entry name" value="TPR-like"/>
    <property type="match status" value="1"/>
</dbReference>
<dbReference type="EMBL" id="JBGLYH010000009">
    <property type="protein sequence ID" value="MEZ7196158.1"/>
    <property type="molecule type" value="Genomic_DNA"/>
</dbReference>
<proteinExistence type="predicted"/>
<evidence type="ECO:0000256" key="1">
    <source>
        <dbReference type="PROSITE-ProRule" id="PRU00339"/>
    </source>
</evidence>
<dbReference type="RefSeq" id="WP_371385697.1">
    <property type="nucleotide sequence ID" value="NZ_JBGLYH010000009.1"/>
</dbReference>
<evidence type="ECO:0000313" key="3">
    <source>
        <dbReference type="Proteomes" id="UP001568698"/>
    </source>
</evidence>
<organism evidence="2 3">
    <name type="scientific">Pseudodesulfovibrio karagichevae</name>
    <dbReference type="NCBI Taxonomy" id="3239305"/>
    <lineage>
        <taxon>Bacteria</taxon>
        <taxon>Pseudomonadati</taxon>
        <taxon>Thermodesulfobacteriota</taxon>
        <taxon>Desulfovibrionia</taxon>
        <taxon>Desulfovibrionales</taxon>
        <taxon>Desulfovibrionaceae</taxon>
    </lineage>
</organism>
<accession>A0ABV4JZL5</accession>
<dbReference type="Proteomes" id="UP001568698">
    <property type="component" value="Unassembled WGS sequence"/>
</dbReference>
<dbReference type="PANTHER" id="PTHR12558:SF13">
    <property type="entry name" value="CELL DIVISION CYCLE PROTEIN 27 HOMOLOG"/>
    <property type="match status" value="1"/>
</dbReference>
<feature type="repeat" description="TPR" evidence="1">
    <location>
        <begin position="161"/>
        <end position="194"/>
    </location>
</feature>
<reference evidence="2 3" key="1">
    <citation type="submission" date="2024-08" db="EMBL/GenBank/DDBJ databases">
        <title>Sulfate-reducing bacteria isolated from formation water of the oil field in Kazakhstan and description of Pseudodesulfovibrio sp.</title>
        <authorList>
            <person name="Bidzhieva S.K."/>
            <person name="Tourova T.P."/>
            <person name="Grouzdev D.S."/>
            <person name="Beletsky A.V."/>
            <person name="Sokolova D.S."/>
            <person name="Samigullina S.R."/>
            <person name="Poltaraus A.B."/>
            <person name="Avtukh A.N."/>
            <person name="Tereshina V.M."/>
            <person name="Zhaparov N.S."/>
            <person name="Mardanov A.V."/>
            <person name="Nazina T.N."/>
        </authorList>
    </citation>
    <scope>NUCLEOTIDE SEQUENCE [LARGE SCALE GENOMIC DNA]</scope>
    <source>
        <strain evidence="2 3">9FUS</strain>
    </source>
</reference>
<keyword evidence="3" id="KW-1185">Reference proteome</keyword>
<gene>
    <name evidence="2" type="ORF">AB6M95_05300</name>
</gene>
<evidence type="ECO:0000313" key="2">
    <source>
        <dbReference type="EMBL" id="MEZ7196158.1"/>
    </source>
</evidence>
<dbReference type="InterPro" id="IPR019734">
    <property type="entry name" value="TPR_rpt"/>
</dbReference>
<keyword evidence="1" id="KW-0802">TPR repeat</keyword>
<sequence>MMSEQGLIEGVFSIERMAKIGTGTTARRVKQTALYYVRETEGDNIELQGLNNKHVPFGPVETITKDELLADYLPMPQLFKEVVGNLRAVQKSVARGDKFRKRGENFTAEYEYANALNLDEQNVRANFGIGLCLLARDEEDKAKKVFDRILGLDTAFSDDHKHLFNEYGIALRKKKLFGQAVDYYRRALELSNDDENLWYNLARAQYERQEWAACAEAVAKCLDLDPLHEEGRKMMEYLTRKGLV</sequence>